<evidence type="ECO:0000256" key="4">
    <source>
        <dbReference type="ARBA" id="ARBA00022801"/>
    </source>
</evidence>
<dbReference type="Pfam" id="PF00753">
    <property type="entry name" value="Lactamase_B"/>
    <property type="match status" value="1"/>
</dbReference>
<dbReference type="GeneID" id="301546934"/>
<reference evidence="8" key="1">
    <citation type="journal article" date="2019" name="Int. J. Syst. Evol. Microbiol.">
        <title>The Global Catalogue of Microorganisms (GCM) 10K type strain sequencing project: providing services to taxonomists for standard genome sequencing and annotation.</title>
        <authorList>
            <consortium name="The Broad Institute Genomics Platform"/>
            <consortium name="The Broad Institute Genome Sequencing Center for Infectious Disease"/>
            <person name="Wu L."/>
            <person name="Ma J."/>
        </authorList>
    </citation>
    <scope>NUCLEOTIDE SEQUENCE [LARGE SCALE GENOMIC DNA]</scope>
    <source>
        <strain evidence="8">CGMCC 4.7323</strain>
    </source>
</reference>
<comment type="cofactor">
    <cofactor evidence="1">
        <name>Zn(2+)</name>
        <dbReference type="ChEBI" id="CHEBI:29105"/>
    </cofactor>
</comment>
<dbReference type="PANTHER" id="PTHR42978">
    <property type="entry name" value="QUORUM-QUENCHING LACTONASE YTNP-RELATED-RELATED"/>
    <property type="match status" value="1"/>
</dbReference>
<keyword evidence="3" id="KW-0479">Metal-binding</keyword>
<dbReference type="PANTHER" id="PTHR42978:SF7">
    <property type="entry name" value="METALLO-HYDROLASE RV2300C-RELATED"/>
    <property type="match status" value="1"/>
</dbReference>
<evidence type="ECO:0000259" key="6">
    <source>
        <dbReference type="SMART" id="SM00849"/>
    </source>
</evidence>
<keyword evidence="5" id="KW-0862">Zinc</keyword>
<evidence type="ECO:0000256" key="2">
    <source>
        <dbReference type="ARBA" id="ARBA00007749"/>
    </source>
</evidence>
<dbReference type="Gene3D" id="3.60.15.10">
    <property type="entry name" value="Ribonuclease Z/Hydroxyacylglutathione hydrolase-like"/>
    <property type="match status" value="1"/>
</dbReference>
<organism evidence="7 8">
    <name type="scientific">Streptomyces kronopolitis</name>
    <dbReference type="NCBI Taxonomy" id="1612435"/>
    <lineage>
        <taxon>Bacteria</taxon>
        <taxon>Bacillati</taxon>
        <taxon>Actinomycetota</taxon>
        <taxon>Actinomycetes</taxon>
        <taxon>Kitasatosporales</taxon>
        <taxon>Streptomycetaceae</taxon>
        <taxon>Streptomyces</taxon>
    </lineage>
</organism>
<dbReference type="RefSeq" id="WP_189096360.1">
    <property type="nucleotide sequence ID" value="NZ_BMND01000003.1"/>
</dbReference>
<evidence type="ECO:0000313" key="7">
    <source>
        <dbReference type="EMBL" id="GGN36589.1"/>
    </source>
</evidence>
<dbReference type="EMBL" id="BMND01000003">
    <property type="protein sequence ID" value="GGN36589.1"/>
    <property type="molecule type" value="Genomic_DNA"/>
</dbReference>
<proteinExistence type="inferred from homology"/>
<dbReference type="InterPro" id="IPR051013">
    <property type="entry name" value="MBL_superfamily_lactonases"/>
</dbReference>
<protein>
    <submittedName>
        <fullName evidence="7">MBL fold metallo-hydrolase</fullName>
    </submittedName>
</protein>
<gene>
    <name evidence="7" type="ORF">GCM10012285_10520</name>
</gene>
<dbReference type="Proteomes" id="UP000600080">
    <property type="component" value="Unassembled WGS sequence"/>
</dbReference>
<dbReference type="InterPro" id="IPR001279">
    <property type="entry name" value="Metallo-B-lactamas"/>
</dbReference>
<evidence type="ECO:0000256" key="3">
    <source>
        <dbReference type="ARBA" id="ARBA00022723"/>
    </source>
</evidence>
<dbReference type="SUPFAM" id="SSF56281">
    <property type="entry name" value="Metallo-hydrolase/oxidoreductase"/>
    <property type="match status" value="1"/>
</dbReference>
<sequence length="232" mass="25211">MRLHLFKLGTTPIGAPVPGYLVQTEDGTNVLVDTGFSRAAAGPGAFISVGPDEGVEARLAALELRPQDIHLVVCTHLDPDHAGNHDLFTDAEFVVQRSHYELATSSELGRLEMARGSWDLPHLKYRRVEGDTELLPGVLLVESSGHVQGHQSVLVRLPRTGAVLLAADAIPSTEFLDPEQRAMTPFDVDEAAVRASTRRLVELAEAEGALLVHGHDAQQWQTLRTAPTAYYD</sequence>
<keyword evidence="4" id="KW-0378">Hydrolase</keyword>
<feature type="domain" description="Metallo-beta-lactamase" evidence="6">
    <location>
        <begin position="16"/>
        <end position="215"/>
    </location>
</feature>
<dbReference type="InterPro" id="IPR036866">
    <property type="entry name" value="RibonucZ/Hydroxyglut_hydro"/>
</dbReference>
<comment type="similarity">
    <text evidence="2">Belongs to the metallo-beta-lactamase superfamily.</text>
</comment>
<evidence type="ECO:0000256" key="1">
    <source>
        <dbReference type="ARBA" id="ARBA00001947"/>
    </source>
</evidence>
<comment type="caution">
    <text evidence="7">The sequence shown here is derived from an EMBL/GenBank/DDBJ whole genome shotgun (WGS) entry which is preliminary data.</text>
</comment>
<name>A0ABQ2J1Q3_9ACTN</name>
<keyword evidence="8" id="KW-1185">Reference proteome</keyword>
<accession>A0ABQ2J1Q3</accession>
<evidence type="ECO:0000313" key="8">
    <source>
        <dbReference type="Proteomes" id="UP000600080"/>
    </source>
</evidence>
<dbReference type="CDD" id="cd07729">
    <property type="entry name" value="AHL_lactonase_MBL-fold"/>
    <property type="match status" value="1"/>
</dbReference>
<dbReference type="SMART" id="SM00849">
    <property type="entry name" value="Lactamase_B"/>
    <property type="match status" value="1"/>
</dbReference>
<evidence type="ECO:0000256" key="5">
    <source>
        <dbReference type="ARBA" id="ARBA00022833"/>
    </source>
</evidence>